<evidence type="ECO:0000313" key="3">
    <source>
        <dbReference type="EMBL" id="MBW72970.1"/>
    </source>
</evidence>
<evidence type="ECO:0000256" key="2">
    <source>
        <dbReference type="SAM" id="SignalP"/>
    </source>
</evidence>
<feature type="chain" id="PRO_5014617352" evidence="2">
    <location>
        <begin position="31"/>
        <end position="111"/>
    </location>
</feature>
<feature type="region of interest" description="Disordered" evidence="1">
    <location>
        <begin position="86"/>
        <end position="111"/>
    </location>
</feature>
<proteinExistence type="predicted"/>
<evidence type="ECO:0000256" key="1">
    <source>
        <dbReference type="SAM" id="MobiDB-lite"/>
    </source>
</evidence>
<dbReference type="AlphaFoldDB" id="A0A2M4D5W1"/>
<accession>A0A2M4D5W1</accession>
<sequence>MMHGKVNGRTRTRLCSWLFCLPLWLAPAPATSNRSITITRCRTVHRPSMPPTTRPHRPSATARSPVTIHRRWPSPRRWPMLSQRYTMPLPRPSTRPSLTLSQRCTMPLPLP</sequence>
<feature type="signal peptide" evidence="2">
    <location>
        <begin position="1"/>
        <end position="30"/>
    </location>
</feature>
<name>A0A2M4D5W1_ANODA</name>
<organism evidence="3">
    <name type="scientific">Anopheles darlingi</name>
    <name type="common">Mosquito</name>
    <dbReference type="NCBI Taxonomy" id="43151"/>
    <lineage>
        <taxon>Eukaryota</taxon>
        <taxon>Metazoa</taxon>
        <taxon>Ecdysozoa</taxon>
        <taxon>Arthropoda</taxon>
        <taxon>Hexapoda</taxon>
        <taxon>Insecta</taxon>
        <taxon>Pterygota</taxon>
        <taxon>Neoptera</taxon>
        <taxon>Endopterygota</taxon>
        <taxon>Diptera</taxon>
        <taxon>Nematocera</taxon>
        <taxon>Culicoidea</taxon>
        <taxon>Culicidae</taxon>
        <taxon>Anophelinae</taxon>
        <taxon>Anopheles</taxon>
    </lineage>
</organism>
<feature type="compositionally biased region" description="Polar residues" evidence="1">
    <location>
        <begin position="94"/>
        <end position="104"/>
    </location>
</feature>
<keyword evidence="2" id="KW-0732">Signal</keyword>
<protein>
    <submittedName>
        <fullName evidence="3">Putative secreted protein</fullName>
    </submittedName>
</protein>
<feature type="region of interest" description="Disordered" evidence="1">
    <location>
        <begin position="44"/>
        <end position="66"/>
    </location>
</feature>
<dbReference type="EMBL" id="GGFL01008792">
    <property type="protein sequence ID" value="MBW72970.1"/>
    <property type="molecule type" value="Transcribed_RNA"/>
</dbReference>
<reference evidence="3" key="1">
    <citation type="submission" date="2018-01" db="EMBL/GenBank/DDBJ databases">
        <title>An insight into the sialome of Amazonian anophelines.</title>
        <authorList>
            <person name="Ribeiro J.M."/>
            <person name="Scarpassa V."/>
            <person name="Calvo E."/>
        </authorList>
    </citation>
    <scope>NUCLEOTIDE SEQUENCE</scope>
</reference>